<evidence type="ECO:0000256" key="5">
    <source>
        <dbReference type="ARBA" id="ARBA00022737"/>
    </source>
</evidence>
<evidence type="ECO:0000256" key="3">
    <source>
        <dbReference type="ARBA" id="ARBA00022692"/>
    </source>
</evidence>
<dbReference type="PANTHER" id="PTHR46819:SF1">
    <property type="entry name" value="EF-HAND CALCIUM-BINDING DOMAIN-CONTAINING PROTEIN 7"/>
    <property type="match status" value="1"/>
</dbReference>
<dbReference type="PRINTS" id="PR00449">
    <property type="entry name" value="RASTRNSFRMNG"/>
</dbReference>
<evidence type="ECO:0000256" key="7">
    <source>
        <dbReference type="ARBA" id="ARBA00022787"/>
    </source>
</evidence>
<evidence type="ECO:0000256" key="9">
    <source>
        <dbReference type="ARBA" id="ARBA00022837"/>
    </source>
</evidence>
<dbReference type="InterPro" id="IPR011992">
    <property type="entry name" value="EF-hand-dom_pair"/>
</dbReference>
<feature type="transmembrane region" description="Helical" evidence="15">
    <location>
        <begin position="608"/>
        <end position="630"/>
    </location>
</feature>
<keyword evidence="8 14" id="KW-0378">Hydrolase</keyword>
<evidence type="ECO:0000313" key="18">
    <source>
        <dbReference type="Proteomes" id="UP001652623"/>
    </source>
</evidence>
<keyword evidence="13 14" id="KW-0472">Membrane</keyword>
<keyword evidence="18" id="KW-1185">Reference proteome</keyword>
<keyword evidence="10 15" id="KW-1133">Transmembrane helix</keyword>
<evidence type="ECO:0000313" key="19">
    <source>
        <dbReference type="RefSeq" id="XP_048336186.1"/>
    </source>
</evidence>
<evidence type="ECO:0000256" key="1">
    <source>
        <dbReference type="ARBA" id="ARBA00004200"/>
    </source>
</evidence>
<keyword evidence="6 14" id="KW-0547">Nucleotide-binding</keyword>
<dbReference type="InterPro" id="IPR018247">
    <property type="entry name" value="EF_Hand_1_Ca_BS"/>
</dbReference>
<keyword evidence="11 14" id="KW-0496">Mitochondrion</keyword>
<evidence type="ECO:0000256" key="15">
    <source>
        <dbReference type="SAM" id="Phobius"/>
    </source>
</evidence>
<dbReference type="Pfam" id="PF00071">
    <property type="entry name" value="Ras"/>
    <property type="match status" value="2"/>
</dbReference>
<dbReference type="InterPro" id="IPR052266">
    <property type="entry name" value="Miro-EF-hand_domain"/>
</dbReference>
<dbReference type="Pfam" id="PF08355">
    <property type="entry name" value="EF_assoc_1"/>
    <property type="match status" value="1"/>
</dbReference>
<evidence type="ECO:0000256" key="2">
    <source>
        <dbReference type="ARBA" id="ARBA00007981"/>
    </source>
</evidence>
<reference evidence="19" key="1">
    <citation type="submission" date="2025-08" db="UniProtKB">
        <authorList>
            <consortium name="RefSeq"/>
        </authorList>
    </citation>
    <scope>IDENTIFICATION</scope>
    <source>
        <tissue evidence="19">Seedling</tissue>
    </source>
</reference>
<dbReference type="PROSITE" id="PS50222">
    <property type="entry name" value="EF_HAND_2"/>
    <property type="match status" value="1"/>
</dbReference>
<gene>
    <name evidence="19" type="primary">LOC107428013</name>
</gene>
<dbReference type="PROSITE" id="PS00018">
    <property type="entry name" value="EF_HAND_1"/>
    <property type="match status" value="1"/>
</dbReference>
<evidence type="ECO:0000256" key="13">
    <source>
        <dbReference type="ARBA" id="ARBA00023136"/>
    </source>
</evidence>
<keyword evidence="9 14" id="KW-0106">Calcium</keyword>
<dbReference type="SUPFAM" id="SSF47473">
    <property type="entry name" value="EF-hand"/>
    <property type="match status" value="1"/>
</dbReference>
<sequence length="638" mass="72005">MTKGRTKIRIVVAGDRGTGKSSLIKTAITLSFPAKVHPVLPPTRLPEHFFPENLPITIIDTSSREEDNGKVAEELKRADVILLTYACDRPQTIDRLTTFWLPKLHQLEVKVPLIVAGCKLDLRDENLEHSMSAIMQQFPEIKACIECSAYKLIDIPEVFYYAQKAVLYPIGPLFDTETKTLKPLCECALKRIFILCDRYRVGALSDVQLNDFQVKCFGFPFQDSEIRGLKRTVQEKLPAGVNERGLTLEGFLFLHALYIEKGRTETTWIVLRAFGYNDDIKLEDDRIPSPLILRRAPDQSVELTDEAIEFLMAVFDLFDSDGDGALQPHELEELFLTAPKSPFTEAFSKELARRNAFGGLSLDAFLSEWALMTLLDPTCSMENLLYIGYIGDLSSAIRVTRTRRLDRKRQQSQRSVFQCFVFGPKKSGKSALLDSFLGRPFSYHGYTAMTDERYAANIVYRPDWESKKTLVLQEIPEDEVSKLFSRKDSLAACDVAVFVYDASDESSWNKATKFLVEVAGHGERTGFKVPCLFVAAKNDLYSFPLAIQRSTRVSQDMGVVAPVRISTKWGIFNNVFHKIVSAAEHPHLSIPEIEAGRRLKQCHRLINWSLMIISVETAVAIVGLAAYRVYAARKNTSS</sequence>
<dbReference type="InterPro" id="IPR001806">
    <property type="entry name" value="Small_GTPase"/>
</dbReference>
<dbReference type="CDD" id="cd01892">
    <property type="entry name" value="Miro2"/>
    <property type="match status" value="1"/>
</dbReference>
<dbReference type="InterPro" id="IPR027417">
    <property type="entry name" value="P-loop_NTPase"/>
</dbReference>
<evidence type="ECO:0000256" key="4">
    <source>
        <dbReference type="ARBA" id="ARBA00022723"/>
    </source>
</evidence>
<dbReference type="PROSITE" id="PS51423">
    <property type="entry name" value="MIRO"/>
    <property type="match status" value="2"/>
</dbReference>
<feature type="domain" description="Miro" evidence="17">
    <location>
        <begin position="5"/>
        <end position="168"/>
    </location>
</feature>
<evidence type="ECO:0000256" key="10">
    <source>
        <dbReference type="ARBA" id="ARBA00022989"/>
    </source>
</evidence>
<organism evidence="18 19">
    <name type="scientific">Ziziphus jujuba</name>
    <name type="common">Chinese jujube</name>
    <name type="synonym">Ziziphus sativa</name>
    <dbReference type="NCBI Taxonomy" id="326968"/>
    <lineage>
        <taxon>Eukaryota</taxon>
        <taxon>Viridiplantae</taxon>
        <taxon>Streptophyta</taxon>
        <taxon>Embryophyta</taxon>
        <taxon>Tracheophyta</taxon>
        <taxon>Spermatophyta</taxon>
        <taxon>Magnoliopsida</taxon>
        <taxon>eudicotyledons</taxon>
        <taxon>Gunneridae</taxon>
        <taxon>Pentapetalae</taxon>
        <taxon>rosids</taxon>
        <taxon>fabids</taxon>
        <taxon>Rosales</taxon>
        <taxon>Rhamnaceae</taxon>
        <taxon>Paliureae</taxon>
        <taxon>Ziziphus</taxon>
    </lineage>
</organism>
<proteinExistence type="inferred from homology"/>
<evidence type="ECO:0000256" key="14">
    <source>
        <dbReference type="PIRNR" id="PIRNR037488"/>
    </source>
</evidence>
<protein>
    <recommendedName>
        <fullName evidence="14">Mitochondrial Rho GTPase</fullName>
        <ecNumber evidence="14">3.6.5.-</ecNumber>
    </recommendedName>
</protein>
<dbReference type="Pfam" id="PF08356">
    <property type="entry name" value="EF_assoc_2"/>
    <property type="match status" value="1"/>
</dbReference>
<evidence type="ECO:0000256" key="6">
    <source>
        <dbReference type="ARBA" id="ARBA00022741"/>
    </source>
</evidence>
<accession>A0ABM3IVV2</accession>
<dbReference type="Gene3D" id="3.40.50.300">
    <property type="entry name" value="P-loop containing nucleotide triphosphate hydrolases"/>
    <property type="match status" value="2"/>
</dbReference>
<dbReference type="InterPro" id="IPR013567">
    <property type="entry name" value="EF_hand_assoc_2"/>
</dbReference>
<dbReference type="PANTHER" id="PTHR46819">
    <property type="entry name" value="EF-HAND CALCIUM-BINDING DOMAIN-CONTAINING PROTEIN 7"/>
    <property type="match status" value="1"/>
</dbReference>
<comment type="similarity">
    <text evidence="2 14">Belongs to the mitochondrial Rho GTPase family.</text>
</comment>
<keyword evidence="5" id="KW-0677">Repeat</keyword>
<dbReference type="Gene3D" id="1.10.238.10">
    <property type="entry name" value="EF-hand"/>
    <property type="match status" value="2"/>
</dbReference>
<feature type="domain" description="Miro" evidence="17">
    <location>
        <begin position="414"/>
        <end position="585"/>
    </location>
</feature>
<evidence type="ECO:0000256" key="12">
    <source>
        <dbReference type="ARBA" id="ARBA00023134"/>
    </source>
</evidence>
<dbReference type="InterPro" id="IPR021181">
    <property type="entry name" value="Miro"/>
</dbReference>
<evidence type="ECO:0000256" key="11">
    <source>
        <dbReference type="ARBA" id="ARBA00023128"/>
    </source>
</evidence>
<keyword evidence="12 14" id="KW-0342">GTP-binding</keyword>
<keyword evidence="7 14" id="KW-1000">Mitochondrion outer membrane</keyword>
<keyword evidence="3 15" id="KW-0812">Transmembrane</keyword>
<evidence type="ECO:0000256" key="8">
    <source>
        <dbReference type="ARBA" id="ARBA00022801"/>
    </source>
</evidence>
<keyword evidence="4" id="KW-0479">Metal-binding</keyword>
<comment type="subcellular location">
    <subcellularLocation>
        <location evidence="1 14">Mitochondrion outer membrane</location>
        <topology evidence="1 14">Single-pass type IV membrane protein</topology>
    </subcellularLocation>
</comment>
<dbReference type="Proteomes" id="UP001652623">
    <property type="component" value="Chromosome 9"/>
</dbReference>
<dbReference type="PIRSF" id="PIRSF037488">
    <property type="entry name" value="Mt_Rho_GTPase"/>
    <property type="match status" value="1"/>
</dbReference>
<dbReference type="GeneID" id="107428013"/>
<feature type="domain" description="EF-hand" evidence="16">
    <location>
        <begin position="306"/>
        <end position="341"/>
    </location>
</feature>
<dbReference type="InterPro" id="IPR013566">
    <property type="entry name" value="EF_hand_assoc_1"/>
</dbReference>
<dbReference type="InterPro" id="IPR020860">
    <property type="entry name" value="MIRO_dom"/>
</dbReference>
<dbReference type="RefSeq" id="XP_048336186.1">
    <property type="nucleotide sequence ID" value="XM_048480229.2"/>
</dbReference>
<dbReference type="SUPFAM" id="SSF52540">
    <property type="entry name" value="P-loop containing nucleoside triphosphate hydrolases"/>
    <property type="match status" value="2"/>
</dbReference>
<evidence type="ECO:0000259" key="16">
    <source>
        <dbReference type="PROSITE" id="PS50222"/>
    </source>
</evidence>
<evidence type="ECO:0000259" key="17">
    <source>
        <dbReference type="PROSITE" id="PS51423"/>
    </source>
</evidence>
<dbReference type="EC" id="3.6.5.-" evidence="14"/>
<dbReference type="SMART" id="SM00174">
    <property type="entry name" value="RHO"/>
    <property type="match status" value="1"/>
</dbReference>
<name>A0ABM3IVV2_ZIZJJ</name>
<dbReference type="InterPro" id="IPR002048">
    <property type="entry name" value="EF_hand_dom"/>
</dbReference>